<dbReference type="AlphaFoldDB" id="A0A444MBA4"/>
<organism evidence="3 4">
    <name type="scientific">Falsigemmobacter intermedius</name>
    <dbReference type="NCBI Taxonomy" id="1553448"/>
    <lineage>
        <taxon>Bacteria</taxon>
        <taxon>Pseudomonadati</taxon>
        <taxon>Pseudomonadota</taxon>
        <taxon>Alphaproteobacteria</taxon>
        <taxon>Rhodobacterales</taxon>
        <taxon>Paracoccaceae</taxon>
        <taxon>Falsigemmobacter</taxon>
    </lineage>
</organism>
<evidence type="ECO:0000259" key="2">
    <source>
        <dbReference type="Pfam" id="PF01494"/>
    </source>
</evidence>
<dbReference type="EMBL" id="SBLC01000013">
    <property type="protein sequence ID" value="RWY40999.1"/>
    <property type="molecule type" value="Genomic_DNA"/>
</dbReference>
<evidence type="ECO:0000256" key="1">
    <source>
        <dbReference type="ARBA" id="ARBA00023002"/>
    </source>
</evidence>
<dbReference type="GO" id="GO:0019622">
    <property type="term" value="P:3-(3-hydroxy)phenylpropionate catabolic process"/>
    <property type="evidence" value="ECO:0007669"/>
    <property type="project" value="TreeGrafter"/>
</dbReference>
<name>A0A444MBA4_9RHOB</name>
<dbReference type="InterPro" id="IPR050631">
    <property type="entry name" value="PheA/TfdB_FAD_monoxygenase"/>
</dbReference>
<dbReference type="Pfam" id="PF01494">
    <property type="entry name" value="FAD_binding_3"/>
    <property type="match status" value="1"/>
</dbReference>
<feature type="domain" description="FAD-binding" evidence="2">
    <location>
        <begin position="5"/>
        <end position="339"/>
    </location>
</feature>
<dbReference type="Gene3D" id="3.50.50.60">
    <property type="entry name" value="FAD/NAD(P)-binding domain"/>
    <property type="match status" value="1"/>
</dbReference>
<accession>A0A444MBA4</accession>
<dbReference type="RefSeq" id="WP_128489108.1">
    <property type="nucleotide sequence ID" value="NZ_JBHLXB010000003.1"/>
</dbReference>
<evidence type="ECO:0000313" key="4">
    <source>
        <dbReference type="Proteomes" id="UP000287168"/>
    </source>
</evidence>
<evidence type="ECO:0000313" key="3">
    <source>
        <dbReference type="EMBL" id="RWY40999.1"/>
    </source>
</evidence>
<dbReference type="OrthoDB" id="9791689at2"/>
<dbReference type="InterPro" id="IPR036188">
    <property type="entry name" value="FAD/NAD-bd_sf"/>
</dbReference>
<dbReference type="NCBIfam" id="NF004829">
    <property type="entry name" value="PRK06183.1-3"/>
    <property type="match status" value="1"/>
</dbReference>
<dbReference type="PANTHER" id="PTHR43476">
    <property type="entry name" value="3-(3-HYDROXY-PHENYL)PROPIONATE/3-HYDROXYCINNAMIC ACID HYDROXYLASE"/>
    <property type="match status" value="1"/>
</dbReference>
<comment type="caution">
    <text evidence="3">The sequence shown here is derived from an EMBL/GenBank/DDBJ whole genome shotgun (WGS) entry which is preliminary data.</text>
</comment>
<dbReference type="PRINTS" id="PR00420">
    <property type="entry name" value="RNGMNOXGNASE"/>
</dbReference>
<protein>
    <submittedName>
        <fullName evidence="3">Bifunctional 3-(3-hydroxy-phenyl)propionate/3-hydroxycinnamic acid hydroxylase</fullName>
    </submittedName>
</protein>
<dbReference type="Gene3D" id="3.30.70.2450">
    <property type="match status" value="1"/>
</dbReference>
<dbReference type="SUPFAM" id="SSF51905">
    <property type="entry name" value="FAD/NAD(P)-binding domain"/>
    <property type="match status" value="1"/>
</dbReference>
<dbReference type="Proteomes" id="UP000287168">
    <property type="component" value="Unassembled WGS sequence"/>
</dbReference>
<sequence>MLPNRTSVLIIGAGPCGLTLANLLQVYGVEALVLEREAQPLNLPRAIVLDDEGLRSLQIFGLAAGYQPQTLQGTGSLYIGDDGVAFAETGAGPQTYGFPKRSFIHQPDLERALAEAFGSACPGRLQFGAEVTGAVQTGQGVEVTVQTAEGVRRIVADYVVACDGGRSPMRERLGIAMEGETYAQDWIVLDSLNDPDQDPRSKFFCSSARPAVSVPAPRGGRRYEFMLLPGETREEALSTPFLRSLLAPYRPWREEDVLRRTVYTFHARMAARWREGRIFLAGDAAHLTPPFAGQGMNAGLRDATNLAWKLAAMLKTEAPEALAASYEAERRGPAEDMIRLAVAMGSIVMPSNAAGRHFRDLLLQALQPFPAVRDYLIQMRFKPRPRYQAGLLMAAQTAELEASLVGEMIPQPVLSDGRLLDAHLGAGFALLAVGAEAAAAFEALSRTTLAGLPLAQIRLSQRGSDGLRASDPMAARPFATHRGQILLIRPDRYCAAAFWPEDLATGLADYARLCGF</sequence>
<dbReference type="InterPro" id="IPR002938">
    <property type="entry name" value="FAD-bd"/>
</dbReference>
<keyword evidence="1" id="KW-0560">Oxidoreductase</keyword>
<dbReference type="GO" id="GO:0008688">
    <property type="term" value="F:3-(3-hydroxyphenyl)propionate hydroxylase activity"/>
    <property type="evidence" value="ECO:0007669"/>
    <property type="project" value="TreeGrafter"/>
</dbReference>
<reference evidence="3 4" key="1">
    <citation type="journal article" date="2015" name="Int. J. Syst. Evol. Microbiol.">
        <title>Gemmobacter intermedius sp. nov., isolated from a white stork (Ciconia ciconia).</title>
        <authorList>
            <person name="Kampfer P."/>
            <person name="Jerzak L."/>
            <person name="Wilharm G."/>
            <person name="Golke J."/>
            <person name="Busse H.J."/>
            <person name="Glaeser S.P."/>
        </authorList>
    </citation>
    <scope>NUCLEOTIDE SEQUENCE [LARGE SCALE GENOMIC DNA]</scope>
    <source>
        <strain evidence="3 4">119/4</strain>
    </source>
</reference>
<gene>
    <name evidence="3" type="ORF">EP867_10960</name>
</gene>
<dbReference type="GO" id="GO:0071949">
    <property type="term" value="F:FAD binding"/>
    <property type="evidence" value="ECO:0007669"/>
    <property type="project" value="InterPro"/>
</dbReference>
<dbReference type="PANTHER" id="PTHR43476:SF3">
    <property type="entry name" value="FAD-BINDING MONOOXYGENASE"/>
    <property type="match status" value="1"/>
</dbReference>
<keyword evidence="4" id="KW-1185">Reference proteome</keyword>
<proteinExistence type="predicted"/>